<comment type="caution">
    <text evidence="2">The sequence shown here is derived from an EMBL/GenBank/DDBJ whole genome shotgun (WGS) entry which is preliminary data.</text>
</comment>
<gene>
    <name evidence="2" type="ORF">KGQ91_10050</name>
</gene>
<protein>
    <submittedName>
        <fullName evidence="2">YiiD C-terminal domain-containing protein</fullName>
    </submittedName>
</protein>
<sequence>MREIGQPYPRLPLPETAQAEDLDAFQDWLQQAIPLVAHLGLKRMTWQGDTLLWQLSLAPNLNDKGSGFGGSLAAQTTLIGWCWTTLWLRGQGRAQDVVVASAEQRYLAPVTGDYRLECRPATADAVDGLQARLAERGKGRLPLVQRLSVGDTCCLEAQGDYAILPLRD</sequence>
<dbReference type="Proteomes" id="UP001319883">
    <property type="component" value="Unassembled WGS sequence"/>
</dbReference>
<accession>A0ABS7X0T8</accession>
<keyword evidence="3" id="KW-1185">Reference proteome</keyword>
<dbReference type="EMBL" id="JAGXFD010000001">
    <property type="protein sequence ID" value="MBZ9568014.1"/>
    <property type="molecule type" value="Genomic_DNA"/>
</dbReference>
<feature type="domain" description="Thioesterase putative" evidence="1">
    <location>
        <begin position="24"/>
        <end position="164"/>
    </location>
</feature>
<organism evidence="2 3">
    <name type="scientific">Modicisalibacter tunisiensis</name>
    <dbReference type="NCBI Taxonomy" id="390637"/>
    <lineage>
        <taxon>Bacteria</taxon>
        <taxon>Pseudomonadati</taxon>
        <taxon>Pseudomonadota</taxon>
        <taxon>Gammaproteobacteria</taxon>
        <taxon>Oceanospirillales</taxon>
        <taxon>Halomonadaceae</taxon>
        <taxon>Modicisalibacter</taxon>
    </lineage>
</organism>
<name>A0ABS7X0T8_9GAMM</name>
<dbReference type="SUPFAM" id="SSF54637">
    <property type="entry name" value="Thioesterase/thiol ester dehydrase-isomerase"/>
    <property type="match status" value="1"/>
</dbReference>
<dbReference type="Pfam" id="PF09500">
    <property type="entry name" value="YiiD_C"/>
    <property type="match status" value="1"/>
</dbReference>
<dbReference type="InterPro" id="IPR029069">
    <property type="entry name" value="HotDog_dom_sf"/>
</dbReference>
<reference evidence="2 3" key="1">
    <citation type="submission" date="2021-05" db="EMBL/GenBank/DDBJ databases">
        <title>Petroleum and Energy Research Collection (APPE): ex situ preservation of microbial diversity associated with the oil industry and exploitation of its biotechnological potential.</title>
        <authorList>
            <person name="Paixao C.T.M."/>
            <person name="Gomes M.B."/>
            <person name="Oliveira V.M."/>
        </authorList>
    </citation>
    <scope>NUCLEOTIDE SEQUENCE [LARGE SCALE GENOMIC DNA]</scope>
    <source>
        <strain evidence="2 3">LIT2</strain>
    </source>
</reference>
<evidence type="ECO:0000313" key="2">
    <source>
        <dbReference type="EMBL" id="MBZ9568014.1"/>
    </source>
</evidence>
<evidence type="ECO:0000259" key="1">
    <source>
        <dbReference type="Pfam" id="PF09500"/>
    </source>
</evidence>
<dbReference type="NCBIfam" id="TIGR02447">
    <property type="entry name" value="yiiD_Cterm"/>
    <property type="match status" value="1"/>
</dbReference>
<dbReference type="InterPro" id="IPR012660">
    <property type="entry name" value="YiiD_C"/>
</dbReference>
<dbReference type="RefSeq" id="WP_224415242.1">
    <property type="nucleotide sequence ID" value="NZ_JAGXFC010000001.1"/>
</dbReference>
<evidence type="ECO:0000313" key="3">
    <source>
        <dbReference type="Proteomes" id="UP001319883"/>
    </source>
</evidence>
<dbReference type="Gene3D" id="3.10.129.10">
    <property type="entry name" value="Hotdog Thioesterase"/>
    <property type="match status" value="1"/>
</dbReference>
<proteinExistence type="predicted"/>